<sequence length="59" mass="6614">MSLKNGIVNSLKNGVLPPDYRELIRVVERKRVDRLEPIETSTHGASPFRPTAKKGDARV</sequence>
<name>A0A347R6X4_ACIBA</name>
<dbReference type="Proteomes" id="UP000197394">
    <property type="component" value="Unassembled WGS sequence"/>
</dbReference>
<proteinExistence type="predicted"/>
<gene>
    <name evidence="1" type="ORF">CBE85_14780</name>
</gene>
<organism evidence="1 2">
    <name type="scientific">Acinetobacter baumannii</name>
    <dbReference type="NCBI Taxonomy" id="470"/>
    <lineage>
        <taxon>Bacteria</taxon>
        <taxon>Pseudomonadati</taxon>
        <taxon>Pseudomonadota</taxon>
        <taxon>Gammaproteobacteria</taxon>
        <taxon>Moraxellales</taxon>
        <taxon>Moraxellaceae</taxon>
        <taxon>Acinetobacter</taxon>
        <taxon>Acinetobacter calcoaceticus/baumannii complex</taxon>
    </lineage>
</organism>
<reference evidence="1 2" key="1">
    <citation type="submission" date="2017-05" db="EMBL/GenBank/DDBJ databases">
        <title>Draft genome sequence of MDR A. baumannii AB360.</title>
        <authorList>
            <person name="Wareham D.W."/>
            <person name="Bean D.C."/>
        </authorList>
    </citation>
    <scope>NUCLEOTIDE SEQUENCE [LARGE SCALE GENOMIC DNA]</scope>
    <source>
        <strain evidence="1 2">AB360</strain>
    </source>
</reference>
<protein>
    <submittedName>
        <fullName evidence="1">Uncharacterized protein</fullName>
    </submittedName>
</protein>
<dbReference type="EMBL" id="NGKM01000016">
    <property type="protein sequence ID" value="OWK65859.1"/>
    <property type="molecule type" value="Genomic_DNA"/>
</dbReference>
<evidence type="ECO:0000313" key="1">
    <source>
        <dbReference type="EMBL" id="OWK65859.1"/>
    </source>
</evidence>
<dbReference type="AlphaFoldDB" id="A0A347R6X4"/>
<comment type="caution">
    <text evidence="1">The sequence shown here is derived from an EMBL/GenBank/DDBJ whole genome shotgun (WGS) entry which is preliminary data.</text>
</comment>
<accession>A0A347R6X4</accession>
<evidence type="ECO:0000313" key="2">
    <source>
        <dbReference type="Proteomes" id="UP000197394"/>
    </source>
</evidence>